<dbReference type="NCBIfam" id="TIGR04000">
    <property type="entry name" value="thiol_BshB2"/>
    <property type="match status" value="1"/>
</dbReference>
<protein>
    <submittedName>
        <fullName evidence="1">Bacillithiol biosynthesis deacetylase BshB2</fullName>
    </submittedName>
</protein>
<evidence type="ECO:0000313" key="1">
    <source>
        <dbReference type="EMBL" id="MBF4501456.1"/>
    </source>
</evidence>
<keyword evidence="2" id="KW-1185">Reference proteome</keyword>
<dbReference type="AlphaFoldDB" id="A0A8J7GCZ1"/>
<comment type="caution">
    <text evidence="1">The sequence shown here is derived from an EMBL/GenBank/DDBJ whole genome shotgun (WGS) entry which is preliminary data.</text>
</comment>
<dbReference type="EMBL" id="JADKPV010000004">
    <property type="protein sequence ID" value="MBF4501456.1"/>
    <property type="molecule type" value="Genomic_DNA"/>
</dbReference>
<dbReference type="GO" id="GO:0016811">
    <property type="term" value="F:hydrolase activity, acting on carbon-nitrogen (but not peptide) bonds, in linear amides"/>
    <property type="evidence" value="ECO:0007669"/>
    <property type="project" value="TreeGrafter"/>
</dbReference>
<dbReference type="PANTHER" id="PTHR12993:SF27">
    <property type="entry name" value="N-ACETYL-ALPHA-D-GLUCOSAMINYL L-MALATE DEACETYLASE 2-RELATED"/>
    <property type="match status" value="1"/>
</dbReference>
<dbReference type="Pfam" id="PF02585">
    <property type="entry name" value="PIG-L"/>
    <property type="match status" value="1"/>
</dbReference>
<dbReference type="InterPro" id="IPR023841">
    <property type="entry name" value="BshB2"/>
</dbReference>
<evidence type="ECO:0000313" key="2">
    <source>
        <dbReference type="Proteomes" id="UP000622653"/>
    </source>
</evidence>
<name>A0A8J7GCZ1_9BACL</name>
<dbReference type="InterPro" id="IPR024078">
    <property type="entry name" value="LmbE-like_dom_sf"/>
</dbReference>
<dbReference type="PANTHER" id="PTHR12993">
    <property type="entry name" value="N-ACETYLGLUCOSAMINYL-PHOSPHATIDYLINOSITOL DE-N-ACETYLASE-RELATED"/>
    <property type="match status" value="1"/>
</dbReference>
<dbReference type="SUPFAM" id="SSF102588">
    <property type="entry name" value="LmbE-like"/>
    <property type="match status" value="1"/>
</dbReference>
<dbReference type="Gene3D" id="3.40.50.10320">
    <property type="entry name" value="LmbE-like"/>
    <property type="match status" value="1"/>
</dbReference>
<accession>A0A8J7GCZ1</accession>
<proteinExistence type="predicted"/>
<dbReference type="Proteomes" id="UP000622653">
    <property type="component" value="Unassembled WGS sequence"/>
</dbReference>
<organism evidence="1 2">
    <name type="scientific">Savagea serpentis</name>
    <dbReference type="NCBI Taxonomy" id="2785297"/>
    <lineage>
        <taxon>Bacteria</taxon>
        <taxon>Bacillati</taxon>
        <taxon>Bacillota</taxon>
        <taxon>Bacilli</taxon>
        <taxon>Bacillales</taxon>
        <taxon>Caryophanaceae</taxon>
        <taxon>Savagea</taxon>
    </lineage>
</organism>
<gene>
    <name evidence="1" type="primary">bshB2</name>
    <name evidence="1" type="ORF">IRY55_08785</name>
</gene>
<reference evidence="1" key="1">
    <citation type="submission" date="2020-11" db="EMBL/GenBank/DDBJ databases">
        <title>Multidrug resistant novel bacterium Savagea serpentis sp. nov., isolated from the scats of a vine snake (Ahaetulla nasuta).</title>
        <authorList>
            <person name="Venkata Ramana V."/>
            <person name="Vikas Patil S."/>
            <person name="Yogita Lugani V."/>
        </authorList>
    </citation>
    <scope>NUCLEOTIDE SEQUENCE</scope>
    <source>
        <strain evidence="1">SN6</strain>
    </source>
</reference>
<dbReference type="RefSeq" id="WP_194562939.1">
    <property type="nucleotide sequence ID" value="NZ_JADKPV010000004.1"/>
</dbReference>
<sequence>MLEKERHVLVILPHPDDESFACSLTLSKYRELGVPVTYVCWTLGEMGRNFGNPPFANRETLPGIRKEELMNACRAMNVEDVRLGGLRDKTLEFEDDEEMTQKVAAYIDELQPSVIYSFYPGFSVHPDHEASARAVIRAVRALPEDERPTLHLIAFANDTVEHIGEPDIHHHLPEMAKYKQAALEAHASQTALVLGNLKDGIEKGMPDATAYFENEYFYTYDWSNDTVE</sequence>
<dbReference type="InterPro" id="IPR003737">
    <property type="entry name" value="GlcNAc_PI_deacetylase-related"/>
</dbReference>